<comment type="caution">
    <text evidence="7">The sequence shown here is derived from an EMBL/GenBank/DDBJ whole genome shotgun (WGS) entry which is preliminary data.</text>
</comment>
<evidence type="ECO:0000256" key="1">
    <source>
        <dbReference type="ARBA" id="ARBA00011073"/>
    </source>
</evidence>
<dbReference type="InterPro" id="IPR050131">
    <property type="entry name" value="Peptidase_S8_subtilisin-like"/>
</dbReference>
<name>A0ABW8ASB3_9ACTN</name>
<dbReference type="InterPro" id="IPR015500">
    <property type="entry name" value="Peptidase_S8_subtilisin-rel"/>
</dbReference>
<dbReference type="RefSeq" id="WP_398282975.1">
    <property type="nucleotide sequence ID" value="NZ_JBITLV010000006.1"/>
</dbReference>
<keyword evidence="8" id="KW-1185">Reference proteome</keyword>
<dbReference type="InterPro" id="IPR000209">
    <property type="entry name" value="Peptidase_S8/S53_dom"/>
</dbReference>
<accession>A0ABW8ASB3</accession>
<evidence type="ECO:0000256" key="4">
    <source>
        <dbReference type="ARBA" id="ARBA00022825"/>
    </source>
</evidence>
<comment type="similarity">
    <text evidence="1 5">Belongs to the peptidase S8 family.</text>
</comment>
<proteinExistence type="inferred from homology"/>
<dbReference type="PROSITE" id="PS00138">
    <property type="entry name" value="SUBTILASE_SER"/>
    <property type="match status" value="1"/>
</dbReference>
<dbReference type="Proteomes" id="UP001612915">
    <property type="component" value="Unassembled WGS sequence"/>
</dbReference>
<gene>
    <name evidence="7" type="ORF">ACIB24_17425</name>
</gene>
<evidence type="ECO:0000256" key="3">
    <source>
        <dbReference type="ARBA" id="ARBA00022801"/>
    </source>
</evidence>
<organism evidence="7 8">
    <name type="scientific">Spongisporangium articulatum</name>
    <dbReference type="NCBI Taxonomy" id="3362603"/>
    <lineage>
        <taxon>Bacteria</taxon>
        <taxon>Bacillati</taxon>
        <taxon>Actinomycetota</taxon>
        <taxon>Actinomycetes</taxon>
        <taxon>Kineosporiales</taxon>
        <taxon>Kineosporiaceae</taxon>
        <taxon>Spongisporangium</taxon>
    </lineage>
</organism>
<dbReference type="PRINTS" id="PR00723">
    <property type="entry name" value="SUBTILISIN"/>
</dbReference>
<dbReference type="EMBL" id="JBITLV010000006">
    <property type="protein sequence ID" value="MFI7588848.1"/>
    <property type="molecule type" value="Genomic_DNA"/>
</dbReference>
<dbReference type="PROSITE" id="PS51892">
    <property type="entry name" value="SUBTILASE"/>
    <property type="match status" value="1"/>
</dbReference>
<dbReference type="Gene3D" id="3.40.50.200">
    <property type="entry name" value="Peptidase S8/S53 domain"/>
    <property type="match status" value="1"/>
</dbReference>
<dbReference type="InterPro" id="IPR036852">
    <property type="entry name" value="Peptidase_S8/S53_dom_sf"/>
</dbReference>
<dbReference type="Pfam" id="PF00082">
    <property type="entry name" value="Peptidase_S8"/>
    <property type="match status" value="1"/>
</dbReference>
<keyword evidence="4" id="KW-0720">Serine protease</keyword>
<dbReference type="SUPFAM" id="SSF52743">
    <property type="entry name" value="Subtilisin-like"/>
    <property type="match status" value="1"/>
</dbReference>
<evidence type="ECO:0000256" key="2">
    <source>
        <dbReference type="ARBA" id="ARBA00022670"/>
    </source>
</evidence>
<evidence type="ECO:0000313" key="7">
    <source>
        <dbReference type="EMBL" id="MFI7588848.1"/>
    </source>
</evidence>
<evidence type="ECO:0000259" key="6">
    <source>
        <dbReference type="Pfam" id="PF00082"/>
    </source>
</evidence>
<evidence type="ECO:0000313" key="8">
    <source>
        <dbReference type="Proteomes" id="UP001612915"/>
    </source>
</evidence>
<dbReference type="PANTHER" id="PTHR43806">
    <property type="entry name" value="PEPTIDASE S8"/>
    <property type="match status" value="1"/>
</dbReference>
<comment type="caution">
    <text evidence="5">Lacks conserved residue(s) required for the propagation of feature annotation.</text>
</comment>
<reference evidence="7 8" key="1">
    <citation type="submission" date="2024-10" db="EMBL/GenBank/DDBJ databases">
        <title>The Natural Products Discovery Center: Release of the First 8490 Sequenced Strains for Exploring Actinobacteria Biosynthetic Diversity.</title>
        <authorList>
            <person name="Kalkreuter E."/>
            <person name="Kautsar S.A."/>
            <person name="Yang D."/>
            <person name="Bader C.D."/>
            <person name="Teijaro C.N."/>
            <person name="Fluegel L."/>
            <person name="Davis C.M."/>
            <person name="Simpson J.R."/>
            <person name="Lauterbach L."/>
            <person name="Steele A.D."/>
            <person name="Gui C."/>
            <person name="Meng S."/>
            <person name="Li G."/>
            <person name="Viehrig K."/>
            <person name="Ye F."/>
            <person name="Su P."/>
            <person name="Kiefer A.F."/>
            <person name="Nichols A."/>
            <person name="Cepeda A.J."/>
            <person name="Yan W."/>
            <person name="Fan B."/>
            <person name="Jiang Y."/>
            <person name="Adhikari A."/>
            <person name="Zheng C.-J."/>
            <person name="Schuster L."/>
            <person name="Cowan T.M."/>
            <person name="Smanski M.J."/>
            <person name="Chevrette M.G."/>
            <person name="De Carvalho L.P.S."/>
            <person name="Shen B."/>
        </authorList>
    </citation>
    <scope>NUCLEOTIDE SEQUENCE [LARGE SCALE GENOMIC DNA]</scope>
    <source>
        <strain evidence="7 8">NPDC049639</strain>
    </source>
</reference>
<sequence>MTRSEFFGVGVVDDGLSVEAALAATNALGRDVGALVTAEEPPTLLVEGELLVEVPDEAVYRNLQRRTDLVVGPVWTVPEPPAGVDPGRMRPTDDLPRLCTVRPAEPLSAENLSADAVVPHDGLVVDLVPAAARLLADAGTAVTSPGVVGTLALAESLRRSGLAVGVNTLHGPATVPQPTSQEGVDPATGAPFDPYTWPEINGLARIDRAWQLIEGYRQLGGVLAPVTLAVLDRDFWIGADGTMQAPPGLAPEFPNPVVSFRVGDTVLPFPVGGPGPAPAVSWHGQKVASVAAAPHDDRVGVAGAGGQVAVPWFGSIGVDSFSMATAVLWSTAWGADVINISRGGLVEGLLAKWSYAETVATAFEWARDQGVVMVVAAGNDDKRLPDYDVRPATRTPGVITVGALDGNVRWYGGPSVGSNFGESVDIWTQGKDVHVGPTPLAASVTTDTGTSLAAPLVSGVAALLRALRPGMTGAQVQQLLQDTGVKNLPDASTGIAMNAGAAVWELLAHRFPDDAGEGDDATGRPRRLVRDGGVEEPLYRPERGGPQAISVPGDADWYGFTLDTFAYLRTVCRYASGLGTARVELVPDDPDSRALDELSTIDVNHGVQVSVMTAPGTYRLKVVGQQTLYDLEVGLRPTTLQPDEFEGNDTQASAVGFLLGDDPAAGDPFGIFDVTRLGPGTHDLTLKSSGDADWIRVDNFVKAGGHREPMIIVSDTDAPVSVEFYDADGRRLKALQPGRQVLVTLPPGSTWVRFSTAQAAGTRFRLRVDLAVDVTKLPPHDDMIDVSLFGHWWEREGVHITHPPVDETEIQHGFTGADGAAEQFEVDES</sequence>
<dbReference type="CDD" id="cd00306">
    <property type="entry name" value="Peptidases_S8_S53"/>
    <property type="match status" value="1"/>
</dbReference>
<feature type="domain" description="Peptidase S8/S53" evidence="6">
    <location>
        <begin position="277"/>
        <end position="484"/>
    </location>
</feature>
<dbReference type="InterPro" id="IPR023828">
    <property type="entry name" value="Peptidase_S8_Ser-AS"/>
</dbReference>
<keyword evidence="2" id="KW-0645">Protease</keyword>
<dbReference type="PANTHER" id="PTHR43806:SF11">
    <property type="entry name" value="CEREVISIN-RELATED"/>
    <property type="match status" value="1"/>
</dbReference>
<keyword evidence="3" id="KW-0378">Hydrolase</keyword>
<evidence type="ECO:0000256" key="5">
    <source>
        <dbReference type="PROSITE-ProRule" id="PRU01240"/>
    </source>
</evidence>
<protein>
    <submittedName>
        <fullName evidence="7">S8 family peptidase</fullName>
    </submittedName>
</protein>